<dbReference type="InParanoid" id="A0A0C3NNV3"/>
<sequence>MKQGCEKSNKGTGKKAQAGASVAWLTKALKAGPSKWAHNDDNMEVVETCTHGKGKAPVHGGLDGKTASDISQALGMVRAKAKAAHAANLRLQVRIEQLSEALAKLGVE</sequence>
<proteinExistence type="predicted"/>
<organism evidence="1 2">
    <name type="scientific">Pisolithus tinctorius Marx 270</name>
    <dbReference type="NCBI Taxonomy" id="870435"/>
    <lineage>
        <taxon>Eukaryota</taxon>
        <taxon>Fungi</taxon>
        <taxon>Dikarya</taxon>
        <taxon>Basidiomycota</taxon>
        <taxon>Agaricomycotina</taxon>
        <taxon>Agaricomycetes</taxon>
        <taxon>Agaricomycetidae</taxon>
        <taxon>Boletales</taxon>
        <taxon>Sclerodermatineae</taxon>
        <taxon>Pisolithaceae</taxon>
        <taxon>Pisolithus</taxon>
    </lineage>
</organism>
<dbReference type="AlphaFoldDB" id="A0A0C3NNV3"/>
<reference evidence="1 2" key="1">
    <citation type="submission" date="2014-04" db="EMBL/GenBank/DDBJ databases">
        <authorList>
            <consortium name="DOE Joint Genome Institute"/>
            <person name="Kuo A."/>
            <person name="Kohler A."/>
            <person name="Costa M.D."/>
            <person name="Nagy L.G."/>
            <person name="Floudas D."/>
            <person name="Copeland A."/>
            <person name="Barry K.W."/>
            <person name="Cichocki N."/>
            <person name="Veneault-Fourrey C."/>
            <person name="LaButti K."/>
            <person name="Lindquist E.A."/>
            <person name="Lipzen A."/>
            <person name="Lundell T."/>
            <person name="Morin E."/>
            <person name="Murat C."/>
            <person name="Sun H."/>
            <person name="Tunlid A."/>
            <person name="Henrissat B."/>
            <person name="Grigoriev I.V."/>
            <person name="Hibbett D.S."/>
            <person name="Martin F."/>
            <person name="Nordberg H.P."/>
            <person name="Cantor M.N."/>
            <person name="Hua S.X."/>
        </authorList>
    </citation>
    <scope>NUCLEOTIDE SEQUENCE [LARGE SCALE GENOMIC DNA]</scope>
    <source>
        <strain evidence="1 2">Marx 270</strain>
    </source>
</reference>
<evidence type="ECO:0000313" key="2">
    <source>
        <dbReference type="Proteomes" id="UP000054217"/>
    </source>
</evidence>
<dbReference type="EMBL" id="KN832036">
    <property type="protein sequence ID" value="KIN96983.1"/>
    <property type="molecule type" value="Genomic_DNA"/>
</dbReference>
<evidence type="ECO:0000313" key="1">
    <source>
        <dbReference type="EMBL" id="KIN96983.1"/>
    </source>
</evidence>
<dbReference type="HOGENOM" id="CLU_167014_1_0_1"/>
<dbReference type="OrthoDB" id="10364051at2759"/>
<reference evidence="2" key="2">
    <citation type="submission" date="2015-01" db="EMBL/GenBank/DDBJ databases">
        <title>Evolutionary Origins and Diversification of the Mycorrhizal Mutualists.</title>
        <authorList>
            <consortium name="DOE Joint Genome Institute"/>
            <consortium name="Mycorrhizal Genomics Consortium"/>
            <person name="Kohler A."/>
            <person name="Kuo A."/>
            <person name="Nagy L.G."/>
            <person name="Floudas D."/>
            <person name="Copeland A."/>
            <person name="Barry K.W."/>
            <person name="Cichocki N."/>
            <person name="Veneault-Fourrey C."/>
            <person name="LaButti K."/>
            <person name="Lindquist E.A."/>
            <person name="Lipzen A."/>
            <person name="Lundell T."/>
            <person name="Morin E."/>
            <person name="Murat C."/>
            <person name="Riley R."/>
            <person name="Ohm R."/>
            <person name="Sun H."/>
            <person name="Tunlid A."/>
            <person name="Henrissat B."/>
            <person name="Grigoriev I.V."/>
            <person name="Hibbett D.S."/>
            <person name="Martin F."/>
        </authorList>
    </citation>
    <scope>NUCLEOTIDE SEQUENCE [LARGE SCALE GENOMIC DNA]</scope>
    <source>
        <strain evidence="2">Marx 270</strain>
    </source>
</reference>
<gene>
    <name evidence="1" type="ORF">M404DRAFT_32705</name>
</gene>
<accession>A0A0C3NNV3</accession>
<name>A0A0C3NNV3_PISTI</name>
<protein>
    <submittedName>
        <fullName evidence="1">Uncharacterized protein</fullName>
    </submittedName>
</protein>
<dbReference type="Proteomes" id="UP000054217">
    <property type="component" value="Unassembled WGS sequence"/>
</dbReference>
<keyword evidence="2" id="KW-1185">Reference proteome</keyword>